<organism evidence="2 3">
    <name type="scientific">Acanthopleuribacter pedis</name>
    <dbReference type="NCBI Taxonomy" id="442870"/>
    <lineage>
        <taxon>Bacteria</taxon>
        <taxon>Pseudomonadati</taxon>
        <taxon>Acidobacteriota</taxon>
        <taxon>Holophagae</taxon>
        <taxon>Acanthopleuribacterales</taxon>
        <taxon>Acanthopleuribacteraceae</taxon>
        <taxon>Acanthopleuribacter</taxon>
    </lineage>
</organism>
<protein>
    <submittedName>
        <fullName evidence="2">Uncharacterized protein</fullName>
    </submittedName>
</protein>
<accession>A0A8J7QGH7</accession>
<dbReference type="Proteomes" id="UP000664417">
    <property type="component" value="Unassembled WGS sequence"/>
</dbReference>
<dbReference type="AlphaFoldDB" id="A0A8J7QGH7"/>
<evidence type="ECO:0000313" key="3">
    <source>
        <dbReference type="Proteomes" id="UP000664417"/>
    </source>
</evidence>
<evidence type="ECO:0000313" key="2">
    <source>
        <dbReference type="EMBL" id="MBO1319916.1"/>
    </source>
</evidence>
<evidence type="ECO:0000256" key="1">
    <source>
        <dbReference type="SAM" id="SignalP"/>
    </source>
</evidence>
<comment type="caution">
    <text evidence="2">The sequence shown here is derived from an EMBL/GenBank/DDBJ whole genome shotgun (WGS) entry which is preliminary data.</text>
</comment>
<keyword evidence="1" id="KW-0732">Signal</keyword>
<dbReference type="EMBL" id="JAFREP010000014">
    <property type="protein sequence ID" value="MBO1319916.1"/>
    <property type="molecule type" value="Genomic_DNA"/>
</dbReference>
<feature type="signal peptide" evidence="1">
    <location>
        <begin position="1"/>
        <end position="22"/>
    </location>
</feature>
<name>A0A8J7QGH7_9BACT</name>
<keyword evidence="3" id="KW-1185">Reference proteome</keyword>
<sequence length="125" mass="14054">MNTIKKFAALAAFALLAFPTFAGNDLEHYPELRALLNNDMLVMNNYWTCLDAGHNLNDVEVDPVYYIVPPTGTHKAFTVTITMRKENRFAPDETVIIVLDIYDDGDGNRTVNELNIVKLTGDQPH</sequence>
<dbReference type="RefSeq" id="WP_207859867.1">
    <property type="nucleotide sequence ID" value="NZ_JAFREP010000014.1"/>
</dbReference>
<reference evidence="2" key="1">
    <citation type="submission" date="2021-03" db="EMBL/GenBank/DDBJ databases">
        <authorList>
            <person name="Wang G."/>
        </authorList>
    </citation>
    <scope>NUCLEOTIDE SEQUENCE</scope>
    <source>
        <strain evidence="2">KCTC 12899</strain>
    </source>
</reference>
<proteinExistence type="predicted"/>
<gene>
    <name evidence="2" type="ORF">J3U88_15675</name>
</gene>
<feature type="chain" id="PRO_5035184747" evidence="1">
    <location>
        <begin position="23"/>
        <end position="125"/>
    </location>
</feature>